<dbReference type="AlphaFoldDB" id="A0A223NYN7"/>
<name>A0A223NYN7_9SPHI</name>
<protein>
    <submittedName>
        <fullName evidence="1">Uncharacterized protein</fullName>
    </submittedName>
</protein>
<proteinExistence type="predicted"/>
<reference evidence="1 2" key="1">
    <citation type="submission" date="2017-08" db="EMBL/GenBank/DDBJ databases">
        <title>Complete genome sequence of Mucilaginibacter sp. strain BJC16-A31.</title>
        <authorList>
            <consortium name="Henan University of Science and Technology"/>
            <person name="You X."/>
        </authorList>
    </citation>
    <scope>NUCLEOTIDE SEQUENCE [LARGE SCALE GENOMIC DNA]</scope>
    <source>
        <strain evidence="1 2">BJC16-A31</strain>
    </source>
</reference>
<dbReference type="KEGG" id="muc:MuYL_3087"/>
<sequence length="47" mass="5304">MKPSAACFLGLCIACKIKIIMQLLQIINPVRKKCILAHYKPFSFIPV</sequence>
<evidence type="ECO:0000313" key="1">
    <source>
        <dbReference type="EMBL" id="ASU34972.1"/>
    </source>
</evidence>
<evidence type="ECO:0000313" key="2">
    <source>
        <dbReference type="Proteomes" id="UP000215002"/>
    </source>
</evidence>
<dbReference type="Proteomes" id="UP000215002">
    <property type="component" value="Chromosome"/>
</dbReference>
<accession>A0A223NYN7</accession>
<gene>
    <name evidence="1" type="ORF">MuYL_3087</name>
</gene>
<organism evidence="1 2">
    <name type="scientific">Mucilaginibacter xinganensis</name>
    <dbReference type="NCBI Taxonomy" id="1234841"/>
    <lineage>
        <taxon>Bacteria</taxon>
        <taxon>Pseudomonadati</taxon>
        <taxon>Bacteroidota</taxon>
        <taxon>Sphingobacteriia</taxon>
        <taxon>Sphingobacteriales</taxon>
        <taxon>Sphingobacteriaceae</taxon>
        <taxon>Mucilaginibacter</taxon>
    </lineage>
</organism>
<dbReference type="EMBL" id="CP022743">
    <property type="protein sequence ID" value="ASU34972.1"/>
    <property type="molecule type" value="Genomic_DNA"/>
</dbReference>
<keyword evidence="2" id="KW-1185">Reference proteome</keyword>